<evidence type="ECO:0000256" key="6">
    <source>
        <dbReference type="ARBA" id="ARBA00048550"/>
    </source>
</evidence>
<evidence type="ECO:0000313" key="9">
    <source>
        <dbReference type="Proteomes" id="UP000217257"/>
    </source>
</evidence>
<dbReference type="Proteomes" id="UP000217257">
    <property type="component" value="Chromosome"/>
</dbReference>
<comment type="similarity">
    <text evidence="1">Belongs to the thymidine/pyrimidine-nucleoside phosphorylase family.</text>
</comment>
<dbReference type="InterPro" id="IPR000312">
    <property type="entry name" value="Glycosyl_Trfase_fam3"/>
</dbReference>
<dbReference type="FunFam" id="3.40.1030.10:FF:000003">
    <property type="entry name" value="Pyrimidine-nucleoside phosphorylase"/>
    <property type="match status" value="1"/>
</dbReference>
<dbReference type="SUPFAM" id="SSF47648">
    <property type="entry name" value="Nucleoside phosphorylase/phosphoribosyltransferase N-terminal domain"/>
    <property type="match status" value="1"/>
</dbReference>
<dbReference type="NCBIfam" id="NF004490">
    <property type="entry name" value="PRK05820.1"/>
    <property type="match status" value="1"/>
</dbReference>
<evidence type="ECO:0000313" key="8">
    <source>
        <dbReference type="EMBL" id="ATB42483.1"/>
    </source>
</evidence>
<dbReference type="Pfam" id="PF02885">
    <property type="entry name" value="Glycos_trans_3N"/>
    <property type="match status" value="1"/>
</dbReference>
<evidence type="ECO:0000256" key="3">
    <source>
        <dbReference type="ARBA" id="ARBA00011892"/>
    </source>
</evidence>
<dbReference type="GO" id="GO:0009032">
    <property type="term" value="F:thymidine phosphorylase activity"/>
    <property type="evidence" value="ECO:0007669"/>
    <property type="project" value="UniProtKB-EC"/>
</dbReference>
<sequence length="464" mass="49379">MVERSRLVDGGLRAFLPGACPRSFLLWPFLVRPYELIKAKRDGKRLEPGDIRAFIEAYTSGDVADYQMSALCMAVFFRGLDAVELGAWTRAMLESGEVLDLGDVPGVKVDKHSTGGVGDKVSLSLAPLAAACGVPVPMISGRGLGHTGGTLDKLESIPGFKVDLPVGDYRRLVREVGCCLIGQTASVAPADKKLYALRDVTATVDCIPLICSSIMSKKLAEGIDALVLDVKVGSGAFMKTVEDARLLARTMIGVGAEMGRKVTALLTDMNQPLGRAVGNALEVVEAVEMLRGRAPADYTEVTLALTAEMLVLGGRAASLAEARQKLERAVQDGSAVRKFQEIVQAQGGDPRAIDDYSLLPQARSQVDVLATEEGFVTGIQTEAVGLAAVALGAGRQRVDSRIDPAVGFTLLRKVGEPVKKGDPLVRIHYNDPAPVEDVRARLLAAYTCGPRAPEPQPLILERLG</sequence>
<dbReference type="Gene3D" id="3.90.1170.30">
    <property type="entry name" value="Pyrimidine nucleoside phosphorylase-like, C-terminal domain"/>
    <property type="match status" value="1"/>
</dbReference>
<comment type="catalytic activity">
    <reaction evidence="6">
        <text>thymidine + phosphate = 2-deoxy-alpha-D-ribose 1-phosphate + thymine</text>
        <dbReference type="Rhea" id="RHEA:16037"/>
        <dbReference type="ChEBI" id="CHEBI:17748"/>
        <dbReference type="ChEBI" id="CHEBI:17821"/>
        <dbReference type="ChEBI" id="CHEBI:43474"/>
        <dbReference type="ChEBI" id="CHEBI:57259"/>
        <dbReference type="EC" id="2.4.2.4"/>
    </reaction>
</comment>
<dbReference type="PIRSF" id="PIRSF000478">
    <property type="entry name" value="TP_PyNP"/>
    <property type="match status" value="1"/>
</dbReference>
<dbReference type="GO" id="GO:0006206">
    <property type="term" value="P:pyrimidine nucleobase metabolic process"/>
    <property type="evidence" value="ECO:0007669"/>
    <property type="project" value="InterPro"/>
</dbReference>
<dbReference type="SUPFAM" id="SSF54680">
    <property type="entry name" value="Pyrimidine nucleoside phosphorylase C-terminal domain"/>
    <property type="match status" value="1"/>
</dbReference>
<keyword evidence="5" id="KW-0808">Transferase</keyword>
<dbReference type="InterPro" id="IPR013102">
    <property type="entry name" value="PYNP_C"/>
</dbReference>
<dbReference type="NCBIfam" id="TIGR02644">
    <property type="entry name" value="Y_phosphoryl"/>
    <property type="match status" value="1"/>
</dbReference>
<dbReference type="PANTHER" id="PTHR10515:SF0">
    <property type="entry name" value="THYMIDINE PHOSPHORYLASE"/>
    <property type="match status" value="1"/>
</dbReference>
<dbReference type="SUPFAM" id="SSF52418">
    <property type="entry name" value="Nucleoside phosphorylase/phosphoribosyltransferase catalytic domain"/>
    <property type="match status" value="1"/>
</dbReference>
<dbReference type="GO" id="GO:0006213">
    <property type="term" value="P:pyrimidine nucleoside metabolic process"/>
    <property type="evidence" value="ECO:0007669"/>
    <property type="project" value="InterPro"/>
</dbReference>
<dbReference type="GO" id="GO:0005829">
    <property type="term" value="C:cytosol"/>
    <property type="evidence" value="ECO:0007669"/>
    <property type="project" value="TreeGrafter"/>
</dbReference>
<dbReference type="SMART" id="SM00941">
    <property type="entry name" value="PYNP_C"/>
    <property type="match status" value="1"/>
</dbReference>
<accession>A0A250JFU9</accession>
<evidence type="ECO:0000259" key="7">
    <source>
        <dbReference type="SMART" id="SM00941"/>
    </source>
</evidence>
<dbReference type="InterPro" id="IPR036320">
    <property type="entry name" value="Glycosyl_Trfase_fam3_N_dom_sf"/>
</dbReference>
<organism evidence="8 9">
    <name type="scientific">Cystobacter fuscus</name>
    <dbReference type="NCBI Taxonomy" id="43"/>
    <lineage>
        <taxon>Bacteria</taxon>
        <taxon>Pseudomonadati</taxon>
        <taxon>Myxococcota</taxon>
        <taxon>Myxococcia</taxon>
        <taxon>Myxococcales</taxon>
        <taxon>Cystobacterineae</taxon>
        <taxon>Archangiaceae</taxon>
        <taxon>Cystobacter</taxon>
    </lineage>
</organism>
<dbReference type="Gene3D" id="1.20.970.10">
    <property type="entry name" value="Transferase, Pyrimidine Nucleoside Phosphorylase, Chain C"/>
    <property type="match status" value="1"/>
</dbReference>
<protein>
    <recommendedName>
        <fullName evidence="3">thymidine phosphorylase</fullName>
        <ecNumber evidence="3">2.4.2.4</ecNumber>
    </recommendedName>
</protein>
<evidence type="ECO:0000256" key="5">
    <source>
        <dbReference type="ARBA" id="ARBA00022679"/>
    </source>
</evidence>
<dbReference type="Gene3D" id="3.40.1030.10">
    <property type="entry name" value="Nucleoside phosphorylase/phosphoribosyltransferase catalytic domain"/>
    <property type="match status" value="1"/>
</dbReference>
<keyword evidence="4" id="KW-0328">Glycosyltransferase</keyword>
<dbReference type="EMBL" id="CP022098">
    <property type="protein sequence ID" value="ATB42483.1"/>
    <property type="molecule type" value="Genomic_DNA"/>
</dbReference>
<dbReference type="InterPro" id="IPR000053">
    <property type="entry name" value="Thymidine/pyrmidine_PPase"/>
</dbReference>
<dbReference type="EC" id="2.4.2.4" evidence="3"/>
<dbReference type="KEGG" id="cfus:CYFUS_007961"/>
<dbReference type="InterPro" id="IPR018090">
    <property type="entry name" value="Pyrmidine_PPas_bac/euk"/>
</dbReference>
<dbReference type="GO" id="GO:0004645">
    <property type="term" value="F:1,4-alpha-oligoglucan phosphorylase activity"/>
    <property type="evidence" value="ECO:0007669"/>
    <property type="project" value="InterPro"/>
</dbReference>
<reference evidence="8 9" key="1">
    <citation type="submission" date="2017-06" db="EMBL/GenBank/DDBJ databases">
        <title>Sequencing and comparative analysis of myxobacterial genomes.</title>
        <authorList>
            <person name="Rupp O."/>
            <person name="Goesmann A."/>
            <person name="Sogaard-Andersen L."/>
        </authorList>
    </citation>
    <scope>NUCLEOTIDE SEQUENCE [LARGE SCALE GENOMIC DNA]</scope>
    <source>
        <strain evidence="8 9">DSM 52655</strain>
    </source>
</reference>
<dbReference type="PROSITE" id="PS00647">
    <property type="entry name" value="THYMID_PHOSPHORYLASE"/>
    <property type="match status" value="1"/>
</dbReference>
<dbReference type="Pfam" id="PF07831">
    <property type="entry name" value="PYNP_C"/>
    <property type="match status" value="1"/>
</dbReference>
<dbReference type="Pfam" id="PF00591">
    <property type="entry name" value="Glycos_transf_3"/>
    <property type="match status" value="1"/>
</dbReference>
<dbReference type="InterPro" id="IPR035902">
    <property type="entry name" value="Nuc_phospho_transferase"/>
</dbReference>
<comment type="subunit">
    <text evidence="2">Homodimer.</text>
</comment>
<feature type="domain" description="Pyrimidine nucleoside phosphorylase C-terminal" evidence="7">
    <location>
        <begin position="375"/>
        <end position="449"/>
    </location>
</feature>
<evidence type="ECO:0000256" key="2">
    <source>
        <dbReference type="ARBA" id="ARBA00011738"/>
    </source>
</evidence>
<dbReference type="InterPro" id="IPR017459">
    <property type="entry name" value="Glycosyl_Trfase_fam3_N_dom"/>
</dbReference>
<proteinExistence type="inferred from homology"/>
<gene>
    <name evidence="8" type="ORF">CYFUS_007961</name>
</gene>
<evidence type="ECO:0000256" key="4">
    <source>
        <dbReference type="ARBA" id="ARBA00022676"/>
    </source>
</evidence>
<dbReference type="AlphaFoldDB" id="A0A250JFU9"/>
<dbReference type="InterPro" id="IPR036566">
    <property type="entry name" value="PYNP-like_C_sf"/>
</dbReference>
<name>A0A250JFU9_9BACT</name>
<dbReference type="InterPro" id="IPR017872">
    <property type="entry name" value="Pyrmidine_PPase_CS"/>
</dbReference>
<evidence type="ECO:0000256" key="1">
    <source>
        <dbReference type="ARBA" id="ARBA00006915"/>
    </source>
</evidence>
<dbReference type="PANTHER" id="PTHR10515">
    <property type="entry name" value="THYMIDINE PHOSPHORYLASE"/>
    <property type="match status" value="1"/>
</dbReference>